<dbReference type="EMBL" id="JAVREM010000006">
    <property type="protein sequence ID" value="MDT0318458.1"/>
    <property type="molecule type" value="Genomic_DNA"/>
</dbReference>
<keyword evidence="1" id="KW-0808">Transferase</keyword>
<evidence type="ECO:0000313" key="1">
    <source>
        <dbReference type="EMBL" id="MDT0318458.1"/>
    </source>
</evidence>
<proteinExistence type="predicted"/>
<dbReference type="GO" id="GO:0032259">
    <property type="term" value="P:methylation"/>
    <property type="evidence" value="ECO:0007669"/>
    <property type="project" value="UniProtKB-KW"/>
</dbReference>
<keyword evidence="2" id="KW-1185">Reference proteome</keyword>
<organism evidence="1 2">
    <name type="scientific">Streptomyces millisiae</name>
    <dbReference type="NCBI Taxonomy" id="3075542"/>
    <lineage>
        <taxon>Bacteria</taxon>
        <taxon>Bacillati</taxon>
        <taxon>Actinomycetota</taxon>
        <taxon>Actinomycetes</taxon>
        <taxon>Kitasatosporales</taxon>
        <taxon>Streptomycetaceae</taxon>
        <taxon>Streptomyces</taxon>
    </lineage>
</organism>
<dbReference type="Gene3D" id="3.40.50.150">
    <property type="entry name" value="Vaccinia Virus protein VP39"/>
    <property type="match status" value="1"/>
</dbReference>
<sequence>MDGNEPATAAIPEVGLEDLRLGRPHSARMYDFFLGGKDNYEADRKAAIQALTVYPGIITLARENRSFMHRAVRTLAEAGIRQFLDIGTGIPTSPNLHEVVQSVAPECRVVYVDNDPLVLAHAQALLDSTPEGRTAYLRADGTDPKSILSAPELTSTLDLSQPVAISLCAVLHFMPDDRDPYGVVRTLLDAVPSGSALTISHATPDFDPVATAKAVEIYRASGTPAQVRTRAEVERFFAGLDLIEPGLTVAHRWRPYESSARLHVLARETMTDAEVSLLAGVAFKP</sequence>
<dbReference type="Proteomes" id="UP001183420">
    <property type="component" value="Unassembled WGS sequence"/>
</dbReference>
<protein>
    <submittedName>
        <fullName evidence="1">SAM-dependent methyltransferase</fullName>
    </submittedName>
</protein>
<keyword evidence="1" id="KW-0489">Methyltransferase</keyword>
<name>A0ABU2LLJ8_9ACTN</name>
<dbReference type="GO" id="GO:0008168">
    <property type="term" value="F:methyltransferase activity"/>
    <property type="evidence" value="ECO:0007669"/>
    <property type="project" value="UniProtKB-KW"/>
</dbReference>
<dbReference type="Pfam" id="PF04672">
    <property type="entry name" value="Methyltransf_19"/>
    <property type="match status" value="1"/>
</dbReference>
<dbReference type="InterPro" id="IPR006764">
    <property type="entry name" value="SAM_dep_MeTrfase_SAV2177_type"/>
</dbReference>
<dbReference type="InterPro" id="IPR029063">
    <property type="entry name" value="SAM-dependent_MTases_sf"/>
</dbReference>
<accession>A0ABU2LLJ8</accession>
<dbReference type="RefSeq" id="WP_311597146.1">
    <property type="nucleotide sequence ID" value="NZ_JAVREM010000006.1"/>
</dbReference>
<dbReference type="SUPFAM" id="SSF53335">
    <property type="entry name" value="S-adenosyl-L-methionine-dependent methyltransferases"/>
    <property type="match status" value="1"/>
</dbReference>
<dbReference type="PIRSF" id="PIRSF017393">
    <property type="entry name" value="MTase_SAV2177"/>
    <property type="match status" value="1"/>
</dbReference>
<reference evidence="2" key="1">
    <citation type="submission" date="2023-07" db="EMBL/GenBank/DDBJ databases">
        <title>30 novel species of actinomycetes from the DSMZ collection.</title>
        <authorList>
            <person name="Nouioui I."/>
        </authorList>
    </citation>
    <scope>NUCLEOTIDE SEQUENCE [LARGE SCALE GENOMIC DNA]</scope>
    <source>
        <strain evidence="2">DSM 44918</strain>
    </source>
</reference>
<evidence type="ECO:0000313" key="2">
    <source>
        <dbReference type="Proteomes" id="UP001183420"/>
    </source>
</evidence>
<gene>
    <name evidence="1" type="ORF">RNC47_08940</name>
</gene>
<comment type="caution">
    <text evidence="1">The sequence shown here is derived from an EMBL/GenBank/DDBJ whole genome shotgun (WGS) entry which is preliminary data.</text>
</comment>